<evidence type="ECO:0000313" key="5">
    <source>
        <dbReference type="Proteomes" id="UP000184096"/>
    </source>
</evidence>
<dbReference type="SUPFAM" id="SSF55031">
    <property type="entry name" value="Bacterial exopeptidase dimerisation domain"/>
    <property type="match status" value="1"/>
</dbReference>
<keyword evidence="2 4" id="KW-0378">Hydrolase</keyword>
<protein>
    <submittedName>
        <fullName evidence="4">N-carbamoyl-L-amino-acid hydrolase</fullName>
    </submittedName>
</protein>
<feature type="binding site" evidence="3">
    <location>
        <position position="139"/>
    </location>
    <ligand>
        <name>Zn(2+)</name>
        <dbReference type="ChEBI" id="CHEBI:29105"/>
        <label>2</label>
    </ligand>
</feature>
<keyword evidence="3" id="KW-0862">Zinc</keyword>
<evidence type="ECO:0000256" key="3">
    <source>
        <dbReference type="PIRSR" id="PIRSR001235-1"/>
    </source>
</evidence>
<accession>A0A1M7T9A2</accession>
<dbReference type="Proteomes" id="UP000184096">
    <property type="component" value="Chromosome I"/>
</dbReference>
<gene>
    <name evidence="4" type="ORF">SAMN05444170_1160</name>
</gene>
<proteinExistence type="inferred from homology"/>
<dbReference type="NCBIfam" id="TIGR01879">
    <property type="entry name" value="hydantase"/>
    <property type="match status" value="1"/>
</dbReference>
<reference evidence="5" key="1">
    <citation type="submission" date="2016-11" db="EMBL/GenBank/DDBJ databases">
        <authorList>
            <person name="Varghese N."/>
            <person name="Submissions S."/>
        </authorList>
    </citation>
    <scope>NUCLEOTIDE SEQUENCE [LARGE SCALE GENOMIC DNA]</scope>
    <source>
        <strain evidence="5">GAS401</strain>
    </source>
</reference>
<keyword evidence="3" id="KW-0479">Metal-binding</keyword>
<dbReference type="NCBIfam" id="NF006771">
    <property type="entry name" value="PRK09290.1-5"/>
    <property type="match status" value="1"/>
</dbReference>
<feature type="binding site" evidence="3">
    <location>
        <position position="104"/>
    </location>
    <ligand>
        <name>Zn(2+)</name>
        <dbReference type="ChEBI" id="CHEBI:29105"/>
        <label>2</label>
    </ligand>
</feature>
<dbReference type="AlphaFoldDB" id="A0A1M7T9A2"/>
<dbReference type="InterPro" id="IPR002933">
    <property type="entry name" value="Peptidase_M20"/>
</dbReference>
<dbReference type="InterPro" id="IPR010158">
    <property type="entry name" value="Amidase_Cbmase"/>
</dbReference>
<feature type="binding site" evidence="3">
    <location>
        <position position="104"/>
    </location>
    <ligand>
        <name>Zn(2+)</name>
        <dbReference type="ChEBI" id="CHEBI:29105"/>
        <label>1</label>
    </ligand>
</feature>
<feature type="binding site" evidence="3">
    <location>
        <position position="403"/>
    </location>
    <ligand>
        <name>Zn(2+)</name>
        <dbReference type="ChEBI" id="CHEBI:29105"/>
        <label>2</label>
    </ligand>
</feature>
<name>A0A1M7T9A2_9BRAD</name>
<dbReference type="SUPFAM" id="SSF53187">
    <property type="entry name" value="Zn-dependent exopeptidases"/>
    <property type="match status" value="1"/>
</dbReference>
<evidence type="ECO:0000256" key="2">
    <source>
        <dbReference type="ARBA" id="ARBA00022801"/>
    </source>
</evidence>
<dbReference type="PIRSF" id="PIRSF001235">
    <property type="entry name" value="Amidase_carbamoylase"/>
    <property type="match status" value="1"/>
</dbReference>
<evidence type="ECO:0000313" key="4">
    <source>
        <dbReference type="EMBL" id="SHN67309.1"/>
    </source>
</evidence>
<evidence type="ECO:0000256" key="1">
    <source>
        <dbReference type="ARBA" id="ARBA00006153"/>
    </source>
</evidence>
<feature type="binding site" evidence="3">
    <location>
        <position position="93"/>
    </location>
    <ligand>
        <name>Zn(2+)</name>
        <dbReference type="ChEBI" id="CHEBI:29105"/>
        <label>1</label>
    </ligand>
</feature>
<dbReference type="PANTHER" id="PTHR32494">
    <property type="entry name" value="ALLANTOATE DEIMINASE-RELATED"/>
    <property type="match status" value="1"/>
</dbReference>
<feature type="binding site" evidence="3">
    <location>
        <position position="205"/>
    </location>
    <ligand>
        <name>Zn(2+)</name>
        <dbReference type="ChEBI" id="CHEBI:29105"/>
        <label>1</label>
    </ligand>
</feature>
<comment type="cofactor">
    <cofactor evidence="3">
        <name>Zn(2+)</name>
        <dbReference type="ChEBI" id="CHEBI:29105"/>
    </cofactor>
    <text evidence="3">Binds 2 Zn(2+) ions per subunit.</text>
</comment>
<keyword evidence="5" id="KW-1185">Reference proteome</keyword>
<dbReference type="Gene3D" id="3.40.630.10">
    <property type="entry name" value="Zn peptidases"/>
    <property type="match status" value="1"/>
</dbReference>
<comment type="similarity">
    <text evidence="1">Belongs to the peptidase M20 family.</text>
</comment>
<dbReference type="InterPro" id="IPR036264">
    <property type="entry name" value="Bact_exopeptidase_dim_dom"/>
</dbReference>
<dbReference type="EMBL" id="LT670849">
    <property type="protein sequence ID" value="SHN67309.1"/>
    <property type="molecule type" value="Genomic_DNA"/>
</dbReference>
<organism evidence="4 5">
    <name type="scientific">Bradyrhizobium erythrophlei</name>
    <dbReference type="NCBI Taxonomy" id="1437360"/>
    <lineage>
        <taxon>Bacteria</taxon>
        <taxon>Pseudomonadati</taxon>
        <taxon>Pseudomonadota</taxon>
        <taxon>Alphaproteobacteria</taxon>
        <taxon>Hyphomicrobiales</taxon>
        <taxon>Nitrobacteraceae</taxon>
        <taxon>Bradyrhizobium</taxon>
    </lineage>
</organism>
<dbReference type="Gene3D" id="3.30.70.360">
    <property type="match status" value="1"/>
</dbReference>
<sequence>MTMQETQHRNVFTGDAQDRALAAELFDALREASFDDVGITRESYSGRESRALDIVEAKAREFGLETSRDAGANLVVTLAGSEPDLPFLACGSHLDSVPQGGNFDGAAGVVAGLAVLARLKRDKVVPRRTLKLFGLRGEESSRFGKAYMGSLALFGKLTAEDLKVRDRDGRTLGDCMRDVGADVARIEKGEPLLDAKRVAAWVELHIEQGPVLMARDLPVGIVTGIRGNVRHRTVECIGEAGHSGAVPRWLRHDAVFAVAELMMHLDRHWRTLLERGRDVVVTSGVFGTDPAEHAIARIPGKVSFSFEVRSQSKETLEGFYDLFRSECNLIAEERGVEFSFDRRLESAPATMDGEWVRRLRQAAQGLGLPDEEIPSGAGHDAAVFANAGVPSAMVFVRNENGSHNPKEAMNLDDFVAGIAVMRAAIEEAVQ</sequence>
<dbReference type="GO" id="GO:0046872">
    <property type="term" value="F:metal ion binding"/>
    <property type="evidence" value="ECO:0007669"/>
    <property type="project" value="UniProtKB-KW"/>
</dbReference>
<dbReference type="Pfam" id="PF01546">
    <property type="entry name" value="Peptidase_M20"/>
    <property type="match status" value="1"/>
</dbReference>
<dbReference type="GO" id="GO:0016813">
    <property type="term" value="F:hydrolase activity, acting on carbon-nitrogen (but not peptide) bonds, in linear amidines"/>
    <property type="evidence" value="ECO:0007669"/>
    <property type="project" value="InterPro"/>
</dbReference>
<dbReference type="PANTHER" id="PTHR32494:SF5">
    <property type="entry name" value="ALLANTOATE AMIDOHYDROLASE"/>
    <property type="match status" value="1"/>
</dbReference>